<evidence type="ECO:0000256" key="2">
    <source>
        <dbReference type="SAM" id="SignalP"/>
    </source>
</evidence>
<comment type="caution">
    <text evidence="4">The sequence shown here is derived from an EMBL/GenBank/DDBJ whole genome shotgun (WGS) entry which is preliminary data.</text>
</comment>
<sequence length="277" mass="30364">MAILYFTSWLLFSTLAIATPFSKRACDKTVLIAAADAYLSSQASGSLSSLSSSLSGNYTYMENNKVMSARNGVLGKALKIDHRRTIYDVVQCATYTEYISTSDPANPYVNGVQMRHAADGKVSSVDVIASTTNSWLFNATSTLLHVQQESWTPLPVVSRSSREVVQAAGDAYLDMWSNATAHLTIPWGTPCARLEGGQYTGKGKPDDSCQPGIPTNHSQKGNTNRRYVFDEEMGSVSIFCLWQHMMNAADSHEFRLEGGKLRYVHTMTECGGKRCSL</sequence>
<proteinExistence type="predicted"/>
<feature type="compositionally biased region" description="Polar residues" evidence="1">
    <location>
        <begin position="213"/>
        <end position="222"/>
    </location>
</feature>
<feature type="domain" description="DUF8021" evidence="3">
    <location>
        <begin position="159"/>
        <end position="268"/>
    </location>
</feature>
<dbReference type="Pfam" id="PF26061">
    <property type="entry name" value="DUF8021"/>
    <property type="match status" value="1"/>
</dbReference>
<accession>A0A9P4V2R8</accession>
<evidence type="ECO:0000256" key="1">
    <source>
        <dbReference type="SAM" id="MobiDB-lite"/>
    </source>
</evidence>
<dbReference type="AlphaFoldDB" id="A0A9P4V2R8"/>
<dbReference type="InterPro" id="IPR058334">
    <property type="entry name" value="DUF8021"/>
</dbReference>
<protein>
    <recommendedName>
        <fullName evidence="3">DUF8021 domain-containing protein</fullName>
    </recommendedName>
</protein>
<keyword evidence="2" id="KW-0732">Signal</keyword>
<name>A0A9P4V2R8_9PLEO</name>
<evidence type="ECO:0000313" key="4">
    <source>
        <dbReference type="EMBL" id="KAF2733605.1"/>
    </source>
</evidence>
<organism evidence="4 5">
    <name type="scientific">Polyplosphaeria fusca</name>
    <dbReference type="NCBI Taxonomy" id="682080"/>
    <lineage>
        <taxon>Eukaryota</taxon>
        <taxon>Fungi</taxon>
        <taxon>Dikarya</taxon>
        <taxon>Ascomycota</taxon>
        <taxon>Pezizomycotina</taxon>
        <taxon>Dothideomycetes</taxon>
        <taxon>Pleosporomycetidae</taxon>
        <taxon>Pleosporales</taxon>
        <taxon>Tetraplosphaeriaceae</taxon>
        <taxon>Polyplosphaeria</taxon>
    </lineage>
</organism>
<feature type="signal peptide" evidence="2">
    <location>
        <begin position="1"/>
        <end position="18"/>
    </location>
</feature>
<evidence type="ECO:0000313" key="5">
    <source>
        <dbReference type="Proteomes" id="UP000799444"/>
    </source>
</evidence>
<feature type="chain" id="PRO_5040337805" description="DUF8021 domain-containing protein" evidence="2">
    <location>
        <begin position="19"/>
        <end position="277"/>
    </location>
</feature>
<reference evidence="4" key="1">
    <citation type="journal article" date="2020" name="Stud. Mycol.">
        <title>101 Dothideomycetes genomes: a test case for predicting lifestyles and emergence of pathogens.</title>
        <authorList>
            <person name="Haridas S."/>
            <person name="Albert R."/>
            <person name="Binder M."/>
            <person name="Bloem J."/>
            <person name="Labutti K."/>
            <person name="Salamov A."/>
            <person name="Andreopoulos B."/>
            <person name="Baker S."/>
            <person name="Barry K."/>
            <person name="Bills G."/>
            <person name="Bluhm B."/>
            <person name="Cannon C."/>
            <person name="Castanera R."/>
            <person name="Culley D."/>
            <person name="Daum C."/>
            <person name="Ezra D."/>
            <person name="Gonzalez J."/>
            <person name="Henrissat B."/>
            <person name="Kuo A."/>
            <person name="Liang C."/>
            <person name="Lipzen A."/>
            <person name="Lutzoni F."/>
            <person name="Magnuson J."/>
            <person name="Mondo S."/>
            <person name="Nolan M."/>
            <person name="Ohm R."/>
            <person name="Pangilinan J."/>
            <person name="Park H.-J."/>
            <person name="Ramirez L."/>
            <person name="Alfaro M."/>
            <person name="Sun H."/>
            <person name="Tritt A."/>
            <person name="Yoshinaga Y."/>
            <person name="Zwiers L.-H."/>
            <person name="Turgeon B."/>
            <person name="Goodwin S."/>
            <person name="Spatafora J."/>
            <person name="Crous P."/>
            <person name="Grigoriev I."/>
        </authorList>
    </citation>
    <scope>NUCLEOTIDE SEQUENCE</scope>
    <source>
        <strain evidence="4">CBS 125425</strain>
    </source>
</reference>
<dbReference type="Proteomes" id="UP000799444">
    <property type="component" value="Unassembled WGS sequence"/>
</dbReference>
<dbReference type="EMBL" id="ML996159">
    <property type="protein sequence ID" value="KAF2733605.1"/>
    <property type="molecule type" value="Genomic_DNA"/>
</dbReference>
<gene>
    <name evidence="4" type="ORF">EJ04DRAFT_605347</name>
</gene>
<dbReference type="OrthoDB" id="3504677at2759"/>
<evidence type="ECO:0000259" key="3">
    <source>
        <dbReference type="Pfam" id="PF26061"/>
    </source>
</evidence>
<keyword evidence="5" id="KW-1185">Reference proteome</keyword>
<feature type="region of interest" description="Disordered" evidence="1">
    <location>
        <begin position="201"/>
        <end position="222"/>
    </location>
</feature>